<name>A0A402AWA0_9CHLR</name>
<dbReference type="Pfam" id="PF00535">
    <property type="entry name" value="Glycos_transf_2"/>
    <property type="match status" value="1"/>
</dbReference>
<comment type="caution">
    <text evidence="7">The sequence shown here is derived from an EMBL/GenBank/DDBJ whole genome shotgun (WGS) entry which is preliminary data.</text>
</comment>
<dbReference type="InterPro" id="IPR001173">
    <property type="entry name" value="Glyco_trans_2-like"/>
</dbReference>
<dbReference type="Gene3D" id="3.90.550.10">
    <property type="entry name" value="Spore Coat Polysaccharide Biosynthesis Protein SpsA, Chain A"/>
    <property type="match status" value="1"/>
</dbReference>
<dbReference type="PANTHER" id="PTHR43179">
    <property type="entry name" value="RHAMNOSYLTRANSFERASE WBBL"/>
    <property type="match status" value="1"/>
</dbReference>
<organism evidence="7 8">
    <name type="scientific">Dictyobacter kobayashii</name>
    <dbReference type="NCBI Taxonomy" id="2014872"/>
    <lineage>
        <taxon>Bacteria</taxon>
        <taxon>Bacillati</taxon>
        <taxon>Chloroflexota</taxon>
        <taxon>Ktedonobacteria</taxon>
        <taxon>Ktedonobacterales</taxon>
        <taxon>Dictyobacteraceae</taxon>
        <taxon>Dictyobacter</taxon>
    </lineage>
</organism>
<evidence type="ECO:0000313" key="8">
    <source>
        <dbReference type="Proteomes" id="UP000287188"/>
    </source>
</evidence>
<evidence type="ECO:0000313" key="7">
    <source>
        <dbReference type="EMBL" id="GCE23421.1"/>
    </source>
</evidence>
<evidence type="ECO:0000256" key="1">
    <source>
        <dbReference type="ARBA" id="ARBA00004776"/>
    </source>
</evidence>
<feature type="transmembrane region" description="Helical" evidence="5">
    <location>
        <begin position="240"/>
        <end position="258"/>
    </location>
</feature>
<sequence>MEAASVSVIIPYSRAELIETVLEKLNQQTYPHELIEIIVVGQPSRALEQQWSTHIVNAVTDMYPGQKRNQGARMARGDYLLFLDDDCEPEPDWIEQNVRELQNPQIGAVGGQIAGKSDAFFARCLDFSSFAFCQNSQRSEMQLCSASLGVRSQVYAAVQGFNETLRVCEDIDFCYRLIKLGYRTVYQPAIKVKHNHRRNSFKILMRYSYFFGRESGLYIKLLHPGMNRRNQVLTLVRHPLAYALLLVPIALSITILIIRTNISEYPRVLLYAPFIFLAKLAFHIGVLQWLLQGPRQPLQPVNPPNQTAYGTYEGK</sequence>
<feature type="domain" description="Glycosyltransferase 2-like" evidence="6">
    <location>
        <begin position="7"/>
        <end position="120"/>
    </location>
</feature>
<gene>
    <name evidence="7" type="ORF">KDK_72210</name>
</gene>
<dbReference type="OrthoDB" id="149329at2"/>
<keyword evidence="8" id="KW-1185">Reference proteome</keyword>
<dbReference type="SUPFAM" id="SSF53448">
    <property type="entry name" value="Nucleotide-diphospho-sugar transferases"/>
    <property type="match status" value="1"/>
</dbReference>
<evidence type="ECO:0000256" key="5">
    <source>
        <dbReference type="SAM" id="Phobius"/>
    </source>
</evidence>
<evidence type="ECO:0000259" key="6">
    <source>
        <dbReference type="Pfam" id="PF00535"/>
    </source>
</evidence>
<dbReference type="RefSeq" id="WP_126556860.1">
    <property type="nucleotide sequence ID" value="NZ_BIFS01000002.1"/>
</dbReference>
<dbReference type="AlphaFoldDB" id="A0A402AWA0"/>
<keyword evidence="5" id="KW-0472">Membrane</keyword>
<protein>
    <submittedName>
        <fullName evidence="7">Glycosyl transferase</fullName>
    </submittedName>
</protein>
<feature type="transmembrane region" description="Helical" evidence="5">
    <location>
        <begin position="270"/>
        <end position="291"/>
    </location>
</feature>
<evidence type="ECO:0000256" key="3">
    <source>
        <dbReference type="ARBA" id="ARBA00022676"/>
    </source>
</evidence>
<comment type="pathway">
    <text evidence="1">Cell wall biogenesis; cell wall polysaccharide biosynthesis.</text>
</comment>
<dbReference type="Proteomes" id="UP000287188">
    <property type="component" value="Unassembled WGS sequence"/>
</dbReference>
<evidence type="ECO:0000256" key="4">
    <source>
        <dbReference type="ARBA" id="ARBA00022679"/>
    </source>
</evidence>
<dbReference type="InterPro" id="IPR029044">
    <property type="entry name" value="Nucleotide-diphossugar_trans"/>
</dbReference>
<keyword evidence="3" id="KW-0328">Glycosyltransferase</keyword>
<comment type="similarity">
    <text evidence="2">Belongs to the glycosyltransferase 2 family.</text>
</comment>
<dbReference type="GO" id="GO:0016757">
    <property type="term" value="F:glycosyltransferase activity"/>
    <property type="evidence" value="ECO:0007669"/>
    <property type="project" value="UniProtKB-KW"/>
</dbReference>
<evidence type="ECO:0000256" key="2">
    <source>
        <dbReference type="ARBA" id="ARBA00006739"/>
    </source>
</evidence>
<dbReference type="PANTHER" id="PTHR43179:SF12">
    <property type="entry name" value="GALACTOFURANOSYLTRANSFERASE GLFT2"/>
    <property type="match status" value="1"/>
</dbReference>
<reference evidence="8" key="1">
    <citation type="submission" date="2018-12" db="EMBL/GenBank/DDBJ databases">
        <title>Tengunoibacter tsumagoiensis gen. nov., sp. nov., Dictyobacter kobayashii sp. nov., D. alpinus sp. nov., and D. joshuensis sp. nov. and description of Dictyobacteraceae fam. nov. within the order Ktedonobacterales isolated from Tengu-no-mugimeshi.</title>
        <authorList>
            <person name="Wang C.M."/>
            <person name="Zheng Y."/>
            <person name="Sakai Y."/>
            <person name="Toyoda A."/>
            <person name="Minakuchi Y."/>
            <person name="Abe K."/>
            <person name="Yokota A."/>
            <person name="Yabe S."/>
        </authorList>
    </citation>
    <scope>NUCLEOTIDE SEQUENCE [LARGE SCALE GENOMIC DNA]</scope>
    <source>
        <strain evidence="8">Uno11</strain>
    </source>
</reference>
<dbReference type="EMBL" id="BIFS01000002">
    <property type="protein sequence ID" value="GCE23421.1"/>
    <property type="molecule type" value="Genomic_DNA"/>
</dbReference>
<accession>A0A402AWA0</accession>
<keyword evidence="5" id="KW-0812">Transmembrane</keyword>
<proteinExistence type="inferred from homology"/>
<keyword evidence="5" id="KW-1133">Transmembrane helix</keyword>
<keyword evidence="4 7" id="KW-0808">Transferase</keyword>